<feature type="domain" description="Transposase IS110-like N-terminal" evidence="1">
    <location>
        <begin position="1"/>
        <end position="48"/>
    </location>
</feature>
<name>A0ABP6Z0F3_9ACTN</name>
<dbReference type="Proteomes" id="UP001500707">
    <property type="component" value="Unassembled WGS sequence"/>
</dbReference>
<reference evidence="3" key="1">
    <citation type="journal article" date="2019" name="Int. J. Syst. Evol. Microbiol.">
        <title>The Global Catalogue of Microorganisms (GCM) 10K type strain sequencing project: providing services to taxonomists for standard genome sequencing and annotation.</title>
        <authorList>
            <consortium name="The Broad Institute Genomics Platform"/>
            <consortium name="The Broad Institute Genome Sequencing Center for Infectious Disease"/>
            <person name="Wu L."/>
            <person name="Ma J."/>
        </authorList>
    </citation>
    <scope>NUCLEOTIDE SEQUENCE [LARGE SCALE GENOMIC DNA]</scope>
    <source>
        <strain evidence="3">JCM 17656</strain>
    </source>
</reference>
<evidence type="ECO:0000313" key="3">
    <source>
        <dbReference type="Proteomes" id="UP001500707"/>
    </source>
</evidence>
<protein>
    <recommendedName>
        <fullName evidence="1">Transposase IS110-like N-terminal domain-containing protein</fullName>
    </recommendedName>
</protein>
<comment type="caution">
    <text evidence="2">The sequence shown here is derived from an EMBL/GenBank/DDBJ whole genome shotgun (WGS) entry which is preliminary data.</text>
</comment>
<dbReference type="InterPro" id="IPR002525">
    <property type="entry name" value="Transp_IS110-like_N"/>
</dbReference>
<organism evidence="2 3">
    <name type="scientific">Streptomyces osmaniensis</name>
    <dbReference type="NCBI Taxonomy" id="593134"/>
    <lineage>
        <taxon>Bacteria</taxon>
        <taxon>Bacillati</taxon>
        <taxon>Actinomycetota</taxon>
        <taxon>Actinomycetes</taxon>
        <taxon>Kitasatosporales</taxon>
        <taxon>Streptomycetaceae</taxon>
        <taxon>Streptomyces</taxon>
    </lineage>
</organism>
<keyword evidence="3" id="KW-1185">Reference proteome</keyword>
<sequence>MPHTLRAIDGEDKTIAELEMIVRFDDDLASEATRVANRLHGLLTQIHPSLERVLGPRLQHPAVLTLLERFGSPAQIRMAGRRHLVTLLRPKAPRMAERLVEEISAALDEQTVTVPGTEVGRLFVMWMWRSVPWQGRVSMTGGHRT</sequence>
<proteinExistence type="predicted"/>
<dbReference type="Pfam" id="PF01548">
    <property type="entry name" value="DEDD_Tnp_IS110"/>
    <property type="match status" value="1"/>
</dbReference>
<gene>
    <name evidence="2" type="ORF">GCM10022295_90970</name>
</gene>
<accession>A0ABP6Z0F3</accession>
<evidence type="ECO:0000259" key="1">
    <source>
        <dbReference type="Pfam" id="PF01548"/>
    </source>
</evidence>
<dbReference type="EMBL" id="BAABCE010000038">
    <property type="protein sequence ID" value="GAA3595570.1"/>
    <property type="molecule type" value="Genomic_DNA"/>
</dbReference>
<evidence type="ECO:0000313" key="2">
    <source>
        <dbReference type="EMBL" id="GAA3595570.1"/>
    </source>
</evidence>